<proteinExistence type="predicted"/>
<dbReference type="SMART" id="SM00530">
    <property type="entry name" value="HTH_XRE"/>
    <property type="match status" value="1"/>
</dbReference>
<dbReference type="InterPro" id="IPR010982">
    <property type="entry name" value="Lambda_DNA-bd_dom_sf"/>
</dbReference>
<dbReference type="PANTHER" id="PTHR46558">
    <property type="entry name" value="TRACRIPTIONAL REGULATORY PROTEIN-RELATED-RELATED"/>
    <property type="match status" value="1"/>
</dbReference>
<dbReference type="CDD" id="cd00093">
    <property type="entry name" value="HTH_XRE"/>
    <property type="match status" value="1"/>
</dbReference>
<dbReference type="GO" id="GO:0003677">
    <property type="term" value="F:DNA binding"/>
    <property type="evidence" value="ECO:0007669"/>
    <property type="project" value="UniProtKB-KW"/>
</dbReference>
<feature type="non-terminal residue" evidence="3">
    <location>
        <position position="98"/>
    </location>
</feature>
<name>K1UCF2_9ZZZZ</name>
<dbReference type="PROSITE" id="PS50943">
    <property type="entry name" value="HTH_CROC1"/>
    <property type="match status" value="1"/>
</dbReference>
<keyword evidence="1" id="KW-0238">DNA-binding</keyword>
<accession>K1UCF2</accession>
<dbReference type="AlphaFoldDB" id="K1UCF2"/>
<sequence>MKVGNKIKEYRELNKMTQKDIAEILRVEPATISKYEAGTIEPSIESLKRLAETFNITVDELIKDEEKFDVSKINVLEVLREQKEMGLKGNLYHNTQIM</sequence>
<gene>
    <name evidence="3" type="ORF">OBE_00261</name>
</gene>
<evidence type="ECO:0000259" key="2">
    <source>
        <dbReference type="PROSITE" id="PS50943"/>
    </source>
</evidence>
<protein>
    <submittedName>
        <fullName evidence="3">Protein containing Helix-turn-helix type 3 domain protein</fullName>
    </submittedName>
</protein>
<comment type="caution">
    <text evidence="3">The sequence shown here is derived from an EMBL/GenBank/DDBJ whole genome shotgun (WGS) entry which is preliminary data.</text>
</comment>
<dbReference type="InterPro" id="IPR001387">
    <property type="entry name" value="Cro/C1-type_HTH"/>
</dbReference>
<feature type="domain" description="HTH cro/C1-type" evidence="2">
    <location>
        <begin position="7"/>
        <end position="61"/>
    </location>
</feature>
<dbReference type="PANTHER" id="PTHR46558:SF4">
    <property type="entry name" value="DNA-BIDING PHAGE PROTEIN"/>
    <property type="match status" value="1"/>
</dbReference>
<dbReference type="Pfam" id="PF01381">
    <property type="entry name" value="HTH_3"/>
    <property type="match status" value="1"/>
</dbReference>
<organism evidence="3">
    <name type="scientific">human gut metagenome</name>
    <dbReference type="NCBI Taxonomy" id="408170"/>
    <lineage>
        <taxon>unclassified sequences</taxon>
        <taxon>metagenomes</taxon>
        <taxon>organismal metagenomes</taxon>
    </lineage>
</organism>
<dbReference type="EMBL" id="AJWZ01000184">
    <property type="protein sequence ID" value="EKC77634.1"/>
    <property type="molecule type" value="Genomic_DNA"/>
</dbReference>
<reference evidence="3" key="1">
    <citation type="journal article" date="2013" name="Environ. Microbiol.">
        <title>Microbiota from the distal guts of lean and obese adolescents exhibit partial functional redundancy besides clear differences in community structure.</title>
        <authorList>
            <person name="Ferrer M."/>
            <person name="Ruiz A."/>
            <person name="Lanza F."/>
            <person name="Haange S.B."/>
            <person name="Oberbach A."/>
            <person name="Till H."/>
            <person name="Bargiela R."/>
            <person name="Campoy C."/>
            <person name="Segura M.T."/>
            <person name="Richter M."/>
            <person name="von Bergen M."/>
            <person name="Seifert J."/>
            <person name="Suarez A."/>
        </authorList>
    </citation>
    <scope>NUCLEOTIDE SEQUENCE</scope>
</reference>
<dbReference type="Gene3D" id="1.10.260.40">
    <property type="entry name" value="lambda repressor-like DNA-binding domains"/>
    <property type="match status" value="1"/>
</dbReference>
<evidence type="ECO:0000313" key="3">
    <source>
        <dbReference type="EMBL" id="EKC77634.1"/>
    </source>
</evidence>
<evidence type="ECO:0000256" key="1">
    <source>
        <dbReference type="ARBA" id="ARBA00023125"/>
    </source>
</evidence>
<dbReference type="SUPFAM" id="SSF47413">
    <property type="entry name" value="lambda repressor-like DNA-binding domains"/>
    <property type="match status" value="1"/>
</dbReference>